<feature type="compositionally biased region" description="Low complexity" evidence="1">
    <location>
        <begin position="143"/>
        <end position="156"/>
    </location>
</feature>
<evidence type="ECO:0000256" key="1">
    <source>
        <dbReference type="SAM" id="MobiDB-lite"/>
    </source>
</evidence>
<feature type="compositionally biased region" description="Polar residues" evidence="1">
    <location>
        <begin position="126"/>
        <end position="141"/>
    </location>
</feature>
<feature type="compositionally biased region" description="Basic and acidic residues" evidence="1">
    <location>
        <begin position="25"/>
        <end position="38"/>
    </location>
</feature>
<proteinExistence type="predicted"/>
<dbReference type="Proteomes" id="UP001489004">
    <property type="component" value="Unassembled WGS sequence"/>
</dbReference>
<feature type="region of interest" description="Disordered" evidence="1">
    <location>
        <begin position="1"/>
        <end position="39"/>
    </location>
</feature>
<feature type="compositionally biased region" description="Low complexity" evidence="1">
    <location>
        <begin position="581"/>
        <end position="592"/>
    </location>
</feature>
<comment type="caution">
    <text evidence="2">The sequence shown here is derived from an EMBL/GenBank/DDBJ whole genome shotgun (WGS) entry which is preliminary data.</text>
</comment>
<feature type="region of interest" description="Disordered" evidence="1">
    <location>
        <begin position="553"/>
        <end position="668"/>
    </location>
</feature>
<keyword evidence="3" id="KW-1185">Reference proteome</keyword>
<protein>
    <submittedName>
        <fullName evidence="2">Uncharacterized protein</fullName>
    </submittedName>
</protein>
<dbReference type="AlphaFoldDB" id="A0AAW1QEU4"/>
<dbReference type="EMBL" id="JALJOR010000003">
    <property type="protein sequence ID" value="KAK9819872.1"/>
    <property type="molecule type" value="Genomic_DNA"/>
</dbReference>
<feature type="compositionally biased region" description="Low complexity" evidence="1">
    <location>
        <begin position="635"/>
        <end position="647"/>
    </location>
</feature>
<name>A0AAW1QEU4_9CHLO</name>
<feature type="compositionally biased region" description="Low complexity" evidence="1">
    <location>
        <begin position="269"/>
        <end position="285"/>
    </location>
</feature>
<feature type="region of interest" description="Disordered" evidence="1">
    <location>
        <begin position="326"/>
        <end position="414"/>
    </location>
</feature>
<feature type="compositionally biased region" description="Low complexity" evidence="1">
    <location>
        <begin position="513"/>
        <end position="524"/>
    </location>
</feature>
<sequence>MDMRRSLSAAPLPTAEDSYALPRRVHPDDPPLRMHHGSDPMISHLALSANSSVKAITLDDGQKASVIIENGRITRILTADGQLAELKWDRDREWRVQLHNSPTSKSMHSLRSASMPLAQVPAKRQLFSQSRPMKPQRSSDSMRCAPDSAASPSSACDDARPRRTALEWLKAPHDMMRLPRAARARLMGRSASPASGSQVLPLVPMDERPRTDFHSTSSSRSARQPADMPTILEASPRGRAQQEELGDSSTSEEGLAPPDTPSPKDRKMASASTASSSRSRVSSAAGKLQADNMPVKDLFDARSGRDNPGFWRRIRLKIFGLSAGSPRRPRSPRLGLFRRRNSAKLPQASSGNPVTLEESKSSMFRKHNKSAAAGVLLMPASPPRRRSSLQRSGTAEQAAGPAQQRKYAVQPAGEDVSYANSPIVSSMGDISMQEAPETSLRVGNARASSLTYLLAPQHKPDEQRRSGTYHQRPASPERTRVSDASLPLAPSSHGSTSHAGLTRFAPPNPAPPQSSSSMRSHSMRNNSFNTAYSFSAADDLPLQVAVLKRTQQAQEAQQAQQSKDAEQESIQPLPQQPLMPAPSSNSGSSQGSSKRRSRRDRSDKLRSAPHPSPLSEVSLADGSSSERHWRRNRAALDSGGSGSSALAPVPQRSGMAGRWRKNFSEGSSGAEVDELMQVSSLQRLARARISEMEIVETDTVFEVIWHIPLNDTNSKITKSDRYTKSGDVVEGARRDGRPGVLRSQLNFTPEGHVHIRALQAEPFAAVFHDRIKMSTGGHRLKIEQKFQLLAAGVMPVKHHSIWHRVE</sequence>
<feature type="region of interest" description="Disordered" evidence="1">
    <location>
        <begin position="187"/>
        <end position="289"/>
    </location>
</feature>
<evidence type="ECO:0000313" key="2">
    <source>
        <dbReference type="EMBL" id="KAK9819872.1"/>
    </source>
</evidence>
<feature type="region of interest" description="Disordered" evidence="1">
    <location>
        <begin position="126"/>
        <end position="161"/>
    </location>
</feature>
<gene>
    <name evidence="2" type="ORF">WJX72_003491</name>
</gene>
<accession>A0AAW1QEU4</accession>
<feature type="compositionally biased region" description="Low complexity" evidence="1">
    <location>
        <begin position="553"/>
        <end position="562"/>
    </location>
</feature>
<organism evidence="2 3">
    <name type="scientific">[Myrmecia] bisecta</name>
    <dbReference type="NCBI Taxonomy" id="41462"/>
    <lineage>
        <taxon>Eukaryota</taxon>
        <taxon>Viridiplantae</taxon>
        <taxon>Chlorophyta</taxon>
        <taxon>core chlorophytes</taxon>
        <taxon>Trebouxiophyceae</taxon>
        <taxon>Trebouxiales</taxon>
        <taxon>Trebouxiaceae</taxon>
        <taxon>Myrmecia</taxon>
    </lineage>
</organism>
<reference evidence="2 3" key="1">
    <citation type="journal article" date="2024" name="Nat. Commun.">
        <title>Phylogenomics reveals the evolutionary origins of lichenization in chlorophyte algae.</title>
        <authorList>
            <person name="Puginier C."/>
            <person name="Libourel C."/>
            <person name="Otte J."/>
            <person name="Skaloud P."/>
            <person name="Haon M."/>
            <person name="Grisel S."/>
            <person name="Petersen M."/>
            <person name="Berrin J.G."/>
            <person name="Delaux P.M."/>
            <person name="Dal Grande F."/>
            <person name="Keller J."/>
        </authorList>
    </citation>
    <scope>NUCLEOTIDE SEQUENCE [LARGE SCALE GENOMIC DNA]</scope>
    <source>
        <strain evidence="2 3">SAG 2043</strain>
    </source>
</reference>
<feature type="compositionally biased region" description="Basic residues" evidence="1">
    <location>
        <begin position="327"/>
        <end position="342"/>
    </location>
</feature>
<feature type="region of interest" description="Disordered" evidence="1">
    <location>
        <begin position="455"/>
        <end position="524"/>
    </location>
</feature>
<evidence type="ECO:0000313" key="3">
    <source>
        <dbReference type="Proteomes" id="UP001489004"/>
    </source>
</evidence>